<comment type="caution">
    <text evidence="3">The sequence shown here is derived from an EMBL/GenBank/DDBJ whole genome shotgun (WGS) entry which is preliminary data.</text>
</comment>
<dbReference type="Proteomes" id="UP000670475">
    <property type="component" value="Unassembled WGS sequence"/>
</dbReference>
<dbReference type="AlphaFoldDB" id="A0A940M8Z3"/>
<dbReference type="RefSeq" id="WP_209340233.1">
    <property type="nucleotide sequence ID" value="NZ_JAGIQL010000043.1"/>
</dbReference>
<proteinExistence type="inferred from homology"/>
<sequence>MPLNPEVIVFDVNETLSDLTGLDARIEETGAPPELLHGWFTAVLREGFALTCAGGFAEFADVAAEELRLRLLDAWDPARARDAARHIMEGFGSLSVHPDVPEGVRRLHEHGFRLMTMTNGAASSTHALLAGAGLRDRFEALLDVQGPRAWKPARAAYHHALRRAGVPAGQVMLVAVHPWDIDGARRAGLAGAWLRRGAKDYPRHMTPATHTAADLTDLAAQLTAG</sequence>
<evidence type="ECO:0000313" key="3">
    <source>
        <dbReference type="EMBL" id="MBP0458475.1"/>
    </source>
</evidence>
<dbReference type="InterPro" id="IPR023198">
    <property type="entry name" value="PGP-like_dom2"/>
</dbReference>
<dbReference type="InterPro" id="IPR006439">
    <property type="entry name" value="HAD-SF_hydro_IA"/>
</dbReference>
<dbReference type="NCBIfam" id="TIGR01428">
    <property type="entry name" value="HAD_type_II"/>
    <property type="match status" value="1"/>
</dbReference>
<evidence type="ECO:0000256" key="2">
    <source>
        <dbReference type="ARBA" id="ARBA00022801"/>
    </source>
</evidence>
<evidence type="ECO:0000313" key="4">
    <source>
        <dbReference type="Proteomes" id="UP000670475"/>
    </source>
</evidence>
<dbReference type="InterPro" id="IPR006328">
    <property type="entry name" value="2-HAD"/>
</dbReference>
<dbReference type="SUPFAM" id="SSF56784">
    <property type="entry name" value="HAD-like"/>
    <property type="match status" value="1"/>
</dbReference>
<dbReference type="Gene3D" id="3.40.50.1000">
    <property type="entry name" value="HAD superfamily/HAD-like"/>
    <property type="match status" value="1"/>
</dbReference>
<dbReference type="PANTHER" id="PTHR43316:SF3">
    <property type="entry name" value="HALOACID DEHALOGENASE, TYPE II (AFU_ORTHOLOGUE AFUA_2G07750)-RELATED"/>
    <property type="match status" value="1"/>
</dbReference>
<dbReference type="SFLD" id="SFLDG01129">
    <property type="entry name" value="C1.5:_HAD__Beta-PGM__Phosphata"/>
    <property type="match status" value="1"/>
</dbReference>
<reference evidence="3" key="1">
    <citation type="submission" date="2021-03" db="EMBL/GenBank/DDBJ databases">
        <title>Whole genome sequence of Streptomyces bomunensis MMS17-BM035.</title>
        <authorList>
            <person name="Lee J.H."/>
        </authorList>
    </citation>
    <scope>NUCLEOTIDE SEQUENCE</scope>
    <source>
        <strain evidence="3">MMS17-BM035</strain>
    </source>
</reference>
<evidence type="ECO:0000256" key="1">
    <source>
        <dbReference type="ARBA" id="ARBA00008106"/>
    </source>
</evidence>
<organism evidence="3 4">
    <name type="scientific">Streptomyces montanisoli</name>
    <dbReference type="NCBI Taxonomy" id="2798581"/>
    <lineage>
        <taxon>Bacteria</taxon>
        <taxon>Bacillati</taxon>
        <taxon>Actinomycetota</taxon>
        <taxon>Actinomycetes</taxon>
        <taxon>Kitasatosporales</taxon>
        <taxon>Streptomycetaceae</taxon>
        <taxon>Streptomyces</taxon>
    </lineage>
</organism>
<comment type="similarity">
    <text evidence="1">Belongs to the HAD-like hydrolase superfamily. S-2-haloalkanoic acid dehalogenase family.</text>
</comment>
<dbReference type="EMBL" id="JAGIQL010000043">
    <property type="protein sequence ID" value="MBP0458475.1"/>
    <property type="molecule type" value="Genomic_DNA"/>
</dbReference>
<dbReference type="SFLD" id="SFLDS00003">
    <property type="entry name" value="Haloacid_Dehalogenase"/>
    <property type="match status" value="1"/>
</dbReference>
<accession>A0A940M8Z3</accession>
<dbReference type="Gene3D" id="1.10.150.240">
    <property type="entry name" value="Putative phosphatase, domain 2"/>
    <property type="match status" value="1"/>
</dbReference>
<keyword evidence="2" id="KW-0378">Hydrolase</keyword>
<dbReference type="InterPro" id="IPR051540">
    <property type="entry name" value="S-2-haloacid_dehalogenase"/>
</dbReference>
<protein>
    <submittedName>
        <fullName evidence="3">Haloacid dehalogenase type II</fullName>
    </submittedName>
</protein>
<keyword evidence="4" id="KW-1185">Reference proteome</keyword>
<dbReference type="Pfam" id="PF00702">
    <property type="entry name" value="Hydrolase"/>
    <property type="match status" value="1"/>
</dbReference>
<dbReference type="PRINTS" id="PR00413">
    <property type="entry name" value="HADHALOGNASE"/>
</dbReference>
<dbReference type="InterPro" id="IPR036412">
    <property type="entry name" value="HAD-like_sf"/>
</dbReference>
<dbReference type="GO" id="GO:0019120">
    <property type="term" value="F:hydrolase activity, acting on acid halide bonds, in C-halide compounds"/>
    <property type="evidence" value="ECO:0007669"/>
    <property type="project" value="InterPro"/>
</dbReference>
<name>A0A940M8Z3_9ACTN</name>
<dbReference type="CDD" id="cd02588">
    <property type="entry name" value="HAD_L2-DEX"/>
    <property type="match status" value="1"/>
</dbReference>
<dbReference type="PANTHER" id="PTHR43316">
    <property type="entry name" value="HYDROLASE, HALOACID DELAHOGENASE-RELATED"/>
    <property type="match status" value="1"/>
</dbReference>
<dbReference type="InterPro" id="IPR023214">
    <property type="entry name" value="HAD_sf"/>
</dbReference>
<gene>
    <name evidence="3" type="ORF">JFN87_13315</name>
</gene>